<keyword evidence="4" id="KW-0594">Phospholipid biosynthesis</keyword>
<keyword evidence="4" id="KW-0444">Lipid biosynthesis</keyword>
<keyword evidence="4" id="KW-0443">Lipid metabolism</keyword>
<evidence type="ECO:0000313" key="7">
    <source>
        <dbReference type="EMBL" id="MDQ0176295.1"/>
    </source>
</evidence>
<comment type="caution">
    <text evidence="7">The sequence shown here is derived from an EMBL/GenBank/DDBJ whole genome shotgun (WGS) entry which is preliminary data.</text>
</comment>
<protein>
    <recommendedName>
        <fullName evidence="4">1-acyl-sn-glycerol-3-phosphate acyltransferase</fullName>
        <ecNumber evidence="4">2.3.1.51</ecNumber>
    </recommendedName>
</protein>
<evidence type="ECO:0000256" key="3">
    <source>
        <dbReference type="ARBA" id="ARBA00023315"/>
    </source>
</evidence>
<dbReference type="InterPro" id="IPR002123">
    <property type="entry name" value="Plipid/glycerol_acylTrfase"/>
</dbReference>
<dbReference type="Pfam" id="PF01553">
    <property type="entry name" value="Acyltransferase"/>
    <property type="match status" value="1"/>
</dbReference>
<dbReference type="PANTHER" id="PTHR10434">
    <property type="entry name" value="1-ACYL-SN-GLYCEROL-3-PHOSPHATE ACYLTRANSFERASE"/>
    <property type="match status" value="1"/>
</dbReference>
<sequence length="200" mass="22697">MYHVAAYLLKFLLSLFGRLQVEQKEKLPANGGFVIACTHIGWVDVLWLGIAILPMKIHYMAKKELFQKRWSKWLMGKLNAFPVDRENPGPSSLKIPRKLLNEGKIVGIFPSGTRTSEEAPLKRGAVTIACSSNVPLVPAVYIGPSNFRELLQRKKPRLIFGDPILLKDDEQPKKIQIQQMMDELNGQLNTIQINTKKELH</sequence>
<keyword evidence="5" id="KW-0472">Membrane</keyword>
<evidence type="ECO:0000256" key="5">
    <source>
        <dbReference type="SAM" id="Phobius"/>
    </source>
</evidence>
<dbReference type="Proteomes" id="UP001223586">
    <property type="component" value="Unassembled WGS sequence"/>
</dbReference>
<dbReference type="RefSeq" id="WP_307229330.1">
    <property type="nucleotide sequence ID" value="NZ_JAUSTT010000011.1"/>
</dbReference>
<dbReference type="InterPro" id="IPR004552">
    <property type="entry name" value="AGP_acyltrans"/>
</dbReference>
<keyword evidence="3 4" id="KW-0012">Acyltransferase</keyword>
<reference evidence="7 8" key="1">
    <citation type="submission" date="2023-07" db="EMBL/GenBank/DDBJ databases">
        <title>Genomic Encyclopedia of Type Strains, Phase IV (KMG-IV): sequencing the most valuable type-strain genomes for metagenomic binning, comparative biology and taxonomic classification.</title>
        <authorList>
            <person name="Goeker M."/>
        </authorList>
    </citation>
    <scope>NUCLEOTIDE SEQUENCE [LARGE SCALE GENOMIC DNA]</scope>
    <source>
        <strain evidence="7 8">DSM 23837</strain>
    </source>
</reference>
<keyword evidence="8" id="KW-1185">Reference proteome</keyword>
<dbReference type="EC" id="2.3.1.51" evidence="4"/>
<evidence type="ECO:0000256" key="4">
    <source>
        <dbReference type="RuleBase" id="RU361267"/>
    </source>
</evidence>
<comment type="catalytic activity">
    <reaction evidence="4">
        <text>a 1-acyl-sn-glycero-3-phosphate + an acyl-CoA = a 1,2-diacyl-sn-glycero-3-phosphate + CoA</text>
        <dbReference type="Rhea" id="RHEA:19709"/>
        <dbReference type="ChEBI" id="CHEBI:57287"/>
        <dbReference type="ChEBI" id="CHEBI:57970"/>
        <dbReference type="ChEBI" id="CHEBI:58342"/>
        <dbReference type="ChEBI" id="CHEBI:58608"/>
        <dbReference type="EC" id="2.3.1.51"/>
    </reaction>
</comment>
<dbReference type="CDD" id="cd07989">
    <property type="entry name" value="LPLAT_AGPAT-like"/>
    <property type="match status" value="1"/>
</dbReference>
<feature type="transmembrane region" description="Helical" evidence="5">
    <location>
        <begin position="31"/>
        <end position="53"/>
    </location>
</feature>
<dbReference type="EMBL" id="JAUSTT010000011">
    <property type="protein sequence ID" value="MDQ0176295.1"/>
    <property type="molecule type" value="Genomic_DNA"/>
</dbReference>
<keyword evidence="2 4" id="KW-0808">Transferase</keyword>
<keyword evidence="5" id="KW-1133">Transmembrane helix</keyword>
<dbReference type="SMART" id="SM00563">
    <property type="entry name" value="PlsC"/>
    <property type="match status" value="1"/>
</dbReference>
<dbReference type="PANTHER" id="PTHR10434:SF40">
    <property type="entry name" value="1-ACYL-SN-GLYCEROL-3-PHOSPHATE ACYLTRANSFERASE"/>
    <property type="match status" value="1"/>
</dbReference>
<comment type="domain">
    <text evidence="4">The HXXXXD motif is essential for acyltransferase activity and may constitute the binding site for the phosphate moiety of the glycerol-3-phosphate.</text>
</comment>
<dbReference type="GO" id="GO:0003841">
    <property type="term" value="F:1-acylglycerol-3-phosphate O-acyltransferase activity"/>
    <property type="evidence" value="ECO:0007669"/>
    <property type="project" value="UniProtKB-EC"/>
</dbReference>
<keyword evidence="4" id="KW-1208">Phospholipid metabolism</keyword>
<comment type="similarity">
    <text evidence="1 4">Belongs to the 1-acyl-sn-glycerol-3-phosphate acyltransferase family.</text>
</comment>
<proteinExistence type="inferred from homology"/>
<keyword evidence="5" id="KW-0812">Transmembrane</keyword>
<evidence type="ECO:0000259" key="6">
    <source>
        <dbReference type="SMART" id="SM00563"/>
    </source>
</evidence>
<dbReference type="NCBIfam" id="TIGR00530">
    <property type="entry name" value="AGP_acyltrn"/>
    <property type="match status" value="1"/>
</dbReference>
<feature type="domain" description="Phospholipid/glycerol acyltransferase" evidence="6">
    <location>
        <begin position="33"/>
        <end position="144"/>
    </location>
</feature>
<evidence type="ECO:0000313" key="8">
    <source>
        <dbReference type="Proteomes" id="UP001223586"/>
    </source>
</evidence>
<evidence type="ECO:0000256" key="2">
    <source>
        <dbReference type="ARBA" id="ARBA00022679"/>
    </source>
</evidence>
<accession>A0ABT9WU55</accession>
<organism evidence="7 8">
    <name type="scientific">Bacillus chungangensis</name>
    <dbReference type="NCBI Taxonomy" id="587633"/>
    <lineage>
        <taxon>Bacteria</taxon>
        <taxon>Bacillati</taxon>
        <taxon>Bacillota</taxon>
        <taxon>Bacilli</taxon>
        <taxon>Bacillales</taxon>
        <taxon>Bacillaceae</taxon>
        <taxon>Bacillus</taxon>
    </lineage>
</organism>
<dbReference type="SUPFAM" id="SSF69593">
    <property type="entry name" value="Glycerol-3-phosphate (1)-acyltransferase"/>
    <property type="match status" value="1"/>
</dbReference>
<gene>
    <name evidence="7" type="ORF">J2S08_002132</name>
</gene>
<evidence type="ECO:0000256" key="1">
    <source>
        <dbReference type="ARBA" id="ARBA00008655"/>
    </source>
</evidence>
<name>A0ABT9WU55_9BACI</name>